<evidence type="ECO:0000313" key="2">
    <source>
        <dbReference type="EMBL" id="PVU95473.1"/>
    </source>
</evidence>
<feature type="domain" description="DUF4246" evidence="1">
    <location>
        <begin position="69"/>
        <end position="118"/>
    </location>
</feature>
<dbReference type="EMBL" id="MBFT01000186">
    <property type="protein sequence ID" value="PVU95473.1"/>
    <property type="molecule type" value="Genomic_DNA"/>
</dbReference>
<dbReference type="Proteomes" id="UP000245699">
    <property type="component" value="Unassembled WGS sequence"/>
</dbReference>
<proteinExistence type="predicted"/>
<protein>
    <recommendedName>
        <fullName evidence="1">DUF4246 domain-containing protein</fullName>
    </recommendedName>
</protein>
<dbReference type="PANTHER" id="PTHR33119:SF1">
    <property type="entry name" value="FE2OG DIOXYGENASE DOMAIN-CONTAINING PROTEIN"/>
    <property type="match status" value="1"/>
</dbReference>
<dbReference type="AlphaFoldDB" id="A0A2T9YT00"/>
<dbReference type="InterPro" id="IPR049192">
    <property type="entry name" value="DUF4246_C"/>
</dbReference>
<keyword evidence="3" id="KW-1185">Reference proteome</keyword>
<comment type="caution">
    <text evidence="2">The sequence shown here is derived from an EMBL/GenBank/DDBJ whole genome shotgun (WGS) entry which is preliminary data.</text>
</comment>
<name>A0A2T9YT00_9FUNG</name>
<organism evidence="2 3">
    <name type="scientific">Furculomyces boomerangus</name>
    <dbReference type="NCBI Taxonomy" id="61424"/>
    <lineage>
        <taxon>Eukaryota</taxon>
        <taxon>Fungi</taxon>
        <taxon>Fungi incertae sedis</taxon>
        <taxon>Zoopagomycota</taxon>
        <taxon>Kickxellomycotina</taxon>
        <taxon>Harpellomycetes</taxon>
        <taxon>Harpellales</taxon>
        <taxon>Harpellaceae</taxon>
        <taxon>Furculomyces</taxon>
    </lineage>
</organism>
<evidence type="ECO:0000313" key="3">
    <source>
        <dbReference type="Proteomes" id="UP000245699"/>
    </source>
</evidence>
<reference evidence="2 3" key="1">
    <citation type="journal article" date="2018" name="MBio">
        <title>Comparative Genomics Reveals the Core Gene Toolbox for the Fungus-Insect Symbiosis.</title>
        <authorList>
            <person name="Wang Y."/>
            <person name="Stata M."/>
            <person name="Wang W."/>
            <person name="Stajich J.E."/>
            <person name="White M.M."/>
            <person name="Moncalvo J.M."/>
        </authorList>
    </citation>
    <scope>NUCLEOTIDE SEQUENCE [LARGE SCALE GENOMIC DNA]</scope>
    <source>
        <strain evidence="2 3">AUS-77-4</strain>
    </source>
</reference>
<dbReference type="STRING" id="61424.A0A2T9YT00"/>
<gene>
    <name evidence="2" type="ORF">BB559_002714</name>
</gene>
<accession>A0A2T9YT00</accession>
<dbReference type="PANTHER" id="PTHR33119">
    <property type="entry name" value="IFI3P"/>
    <property type="match status" value="1"/>
</dbReference>
<sequence length="147" mass="17790">MNHLKIDKEEYFYESFKDYINRVREEEAEKNGTEFERVNEEDYTFKEQCLRDSFEEQRIITPPKDYSFNTDEVECGMWHVEGMENKEIVTTGMYYYDQENITDSYLAFRQCVCEPEYDSLYKSVKIINNLEDDDLMNQHGINKNCKE</sequence>
<evidence type="ECO:0000259" key="1">
    <source>
        <dbReference type="Pfam" id="PF14033"/>
    </source>
</evidence>
<dbReference type="Pfam" id="PF14033">
    <property type="entry name" value="DUF4246"/>
    <property type="match status" value="1"/>
</dbReference>
<dbReference type="InterPro" id="IPR025340">
    <property type="entry name" value="DUF4246"/>
</dbReference>
<dbReference type="OrthoDB" id="415532at2759"/>